<protein>
    <recommendedName>
        <fullName evidence="2">SpaA-like prealbumin fold domain-containing protein</fullName>
    </recommendedName>
</protein>
<dbReference type="Pfam" id="PF17802">
    <property type="entry name" value="SpaA"/>
    <property type="match status" value="1"/>
</dbReference>
<evidence type="ECO:0000259" key="2">
    <source>
        <dbReference type="Pfam" id="PF17802"/>
    </source>
</evidence>
<evidence type="ECO:0000313" key="4">
    <source>
        <dbReference type="Proteomes" id="UP000190328"/>
    </source>
</evidence>
<dbReference type="RefSeq" id="WP_078806141.1">
    <property type="nucleotide sequence ID" value="NZ_FUXI01000002.1"/>
</dbReference>
<dbReference type="Proteomes" id="UP000190328">
    <property type="component" value="Unassembled WGS sequence"/>
</dbReference>
<evidence type="ECO:0000256" key="1">
    <source>
        <dbReference type="SAM" id="Phobius"/>
    </source>
</evidence>
<feature type="domain" description="SpaA-like prealbumin fold" evidence="2">
    <location>
        <begin position="529"/>
        <end position="635"/>
    </location>
</feature>
<accession>A0A1T4KB50</accession>
<organism evidence="3 4">
    <name type="scientific">Pilibacter termitis</name>
    <dbReference type="NCBI Taxonomy" id="263852"/>
    <lineage>
        <taxon>Bacteria</taxon>
        <taxon>Bacillati</taxon>
        <taxon>Bacillota</taxon>
        <taxon>Bacilli</taxon>
        <taxon>Lactobacillales</taxon>
        <taxon>Enterococcaceae</taxon>
        <taxon>Pilibacter</taxon>
    </lineage>
</organism>
<dbReference type="AlphaFoldDB" id="A0A1T4KB50"/>
<dbReference type="OrthoDB" id="2178703at2"/>
<keyword evidence="4" id="KW-1185">Reference proteome</keyword>
<evidence type="ECO:0000313" key="3">
    <source>
        <dbReference type="EMBL" id="SJZ39616.1"/>
    </source>
</evidence>
<keyword evidence="1" id="KW-0812">Transmembrane</keyword>
<dbReference type="PROSITE" id="PS51257">
    <property type="entry name" value="PROKAR_LIPOPROTEIN"/>
    <property type="match status" value="1"/>
</dbReference>
<dbReference type="STRING" id="263852.SAMN02745116_00163"/>
<keyword evidence="1" id="KW-1133">Transmembrane helix</keyword>
<dbReference type="Gene3D" id="2.60.40.10">
    <property type="entry name" value="Immunoglobulins"/>
    <property type="match status" value="1"/>
</dbReference>
<dbReference type="EMBL" id="FUXI01000002">
    <property type="protein sequence ID" value="SJZ39616.1"/>
    <property type="molecule type" value="Genomic_DNA"/>
</dbReference>
<sequence>MKMTKQRFVYSIGSFFLFLACVLMPLTSFANSFVPQDAMLDKTTDRKITIARIKGGSGSLDSASLVDVETDRSAINGILTGGWEVDNEGDAVTYRISKLRMNTPNTLPVDTNFSIIGSVEITTSGGIAEVNLGSETTHIAALESEGFYTKDLDGTVADSMEKGTPDGFYLIEELDVPDGKMPYRQFISMPFVQEIDDGAGESKGRIVYDVHIFPKAVQQVSFGFSTAVNILTKSGVPTTRFADKTVWTHDTVANNSENVWTIFGNFSKTTLANTRSNANPMYIAWDSIYSNKHSTVASGQGNYGVGYGVAIPSEGTGFSDADKGKISNGWTSGWKNAGNNSVGLLITNLNDGTYEYINFGSVAYPDTTAKQQTVTITYNTVSWTLNTYNNPDWATNNSAGISVPASWGDANHLGVNNKLGDKYQGIDLTDPSQGYKVQIAVSYNLIQKGVYFSQEYLGTGGILANNPFHPYEVGFYMVDDTGSHAITTFGIDNEVANGLSQGFAQAADGLKTQDNPNGVFLERAYVTTGSLNADKVNSNDNDLTGAKFVLKVKDTHGENASVEGKYVQRDGTGAISYDTKANATAMTSGSWLANAGSTANTLLGYFQMPGIDPDWDYELEETTAPDTYQLLSKPLLIPSTNISAERFVTDEASGDYIKVVNIKKMLLPVTGGVGLGLLIVVGLLLVIIGQKKKNSLKGSE</sequence>
<reference evidence="3 4" key="1">
    <citation type="submission" date="2017-02" db="EMBL/GenBank/DDBJ databases">
        <authorList>
            <person name="Peterson S.W."/>
        </authorList>
    </citation>
    <scope>NUCLEOTIDE SEQUENCE [LARGE SCALE GENOMIC DNA]</scope>
    <source>
        <strain evidence="3 4">ATCC BAA-1030</strain>
    </source>
</reference>
<dbReference type="InterPro" id="IPR013783">
    <property type="entry name" value="Ig-like_fold"/>
</dbReference>
<keyword evidence="1" id="KW-0472">Membrane</keyword>
<proteinExistence type="predicted"/>
<gene>
    <name evidence="3" type="ORF">SAMN02745116_00163</name>
</gene>
<dbReference type="InterPro" id="IPR041033">
    <property type="entry name" value="SpaA_PFL_dom_1"/>
</dbReference>
<name>A0A1T4KB50_9ENTE</name>
<feature type="transmembrane region" description="Helical" evidence="1">
    <location>
        <begin position="665"/>
        <end position="688"/>
    </location>
</feature>